<dbReference type="SUPFAM" id="SSF52172">
    <property type="entry name" value="CheY-like"/>
    <property type="match status" value="1"/>
</dbReference>
<evidence type="ECO:0000256" key="2">
    <source>
        <dbReference type="PROSITE-ProRule" id="PRU00169"/>
    </source>
</evidence>
<evidence type="ECO:0000256" key="3">
    <source>
        <dbReference type="SAM" id="Coils"/>
    </source>
</evidence>
<protein>
    <submittedName>
        <fullName evidence="5">Serine phosphatase RsbU, regulator of sigma subunit</fullName>
    </submittedName>
</protein>
<keyword evidence="2" id="KW-0597">Phosphoprotein</keyword>
<keyword evidence="3" id="KW-0175">Coiled coil</keyword>
<evidence type="ECO:0000259" key="4">
    <source>
        <dbReference type="PROSITE" id="PS50110"/>
    </source>
</evidence>
<gene>
    <name evidence="5" type="ORF">HELGO_WM4411</name>
</gene>
<evidence type="ECO:0000256" key="1">
    <source>
        <dbReference type="ARBA" id="ARBA00022801"/>
    </source>
</evidence>
<dbReference type="GO" id="GO:0000160">
    <property type="term" value="P:phosphorelay signal transduction system"/>
    <property type="evidence" value="ECO:0007669"/>
    <property type="project" value="InterPro"/>
</dbReference>
<dbReference type="GO" id="GO:0016791">
    <property type="term" value="F:phosphatase activity"/>
    <property type="evidence" value="ECO:0007669"/>
    <property type="project" value="TreeGrafter"/>
</dbReference>
<dbReference type="InterPro" id="IPR011006">
    <property type="entry name" value="CheY-like_superfamily"/>
</dbReference>
<dbReference type="EMBL" id="CACVAY010000071">
    <property type="protein sequence ID" value="CAA6815177.1"/>
    <property type="molecule type" value="Genomic_DNA"/>
</dbReference>
<dbReference type="PANTHER" id="PTHR43156">
    <property type="entry name" value="STAGE II SPORULATION PROTEIN E-RELATED"/>
    <property type="match status" value="1"/>
</dbReference>
<sequence length="390" mass="43640">MKILVVDDARDMRIITKHLLTKLGHDIDTAVDGSDAWDKLLENDYHVVVSDWVMPIVDGLELCKKVRAHDFSHYVYFILLTGMSGKQNLISGIDAGADDFATKPANIEELEIRLRAASRILTLEHTLEEQNEALTIAHDTLQKELEAAADTQINLLPKPLKNEELKSAWFYKPAVFVGGDTFSYFPVASDLVVFFSLDISGHGVSSAMLSMSLQSSMALKRSLYEGPITRERAPDIPAIFARNVNRVLLENDSTHYLTMIFGIADLEEHKIHYVQAGHPHPIFIKNADKSVEFIENPGFPIGLFDGASYETQHIDFEPGDKFILYSDGISENDSAITKTAFDNDNLLSHVEKIKTLSADEMADEISKTWLTSEQMAALPDDISFLILERQ</sequence>
<proteinExistence type="predicted"/>
<reference evidence="5" key="1">
    <citation type="submission" date="2020-01" db="EMBL/GenBank/DDBJ databases">
        <authorList>
            <person name="Meier V. D."/>
            <person name="Meier V D."/>
        </authorList>
    </citation>
    <scope>NUCLEOTIDE SEQUENCE</scope>
    <source>
        <strain evidence="5">HLG_WM_MAG_07</strain>
    </source>
</reference>
<evidence type="ECO:0000313" key="5">
    <source>
        <dbReference type="EMBL" id="CAA6815177.1"/>
    </source>
</evidence>
<keyword evidence="1" id="KW-0378">Hydrolase</keyword>
<organism evidence="5">
    <name type="scientific">uncultured Thiotrichaceae bacterium</name>
    <dbReference type="NCBI Taxonomy" id="298394"/>
    <lineage>
        <taxon>Bacteria</taxon>
        <taxon>Pseudomonadati</taxon>
        <taxon>Pseudomonadota</taxon>
        <taxon>Gammaproteobacteria</taxon>
        <taxon>Thiotrichales</taxon>
        <taxon>Thiotrichaceae</taxon>
        <taxon>environmental samples</taxon>
    </lineage>
</organism>
<dbReference type="SUPFAM" id="SSF81606">
    <property type="entry name" value="PP2C-like"/>
    <property type="match status" value="1"/>
</dbReference>
<dbReference type="SMART" id="SM00448">
    <property type="entry name" value="REC"/>
    <property type="match status" value="1"/>
</dbReference>
<dbReference type="Gene3D" id="3.40.50.2300">
    <property type="match status" value="1"/>
</dbReference>
<feature type="coiled-coil region" evidence="3">
    <location>
        <begin position="124"/>
        <end position="151"/>
    </location>
</feature>
<name>A0A6S6TFG6_9GAMM</name>
<dbReference type="InterPro" id="IPR001932">
    <property type="entry name" value="PPM-type_phosphatase-like_dom"/>
</dbReference>
<dbReference type="Gene3D" id="3.60.40.10">
    <property type="entry name" value="PPM-type phosphatase domain"/>
    <property type="match status" value="1"/>
</dbReference>
<dbReference type="InterPro" id="IPR001789">
    <property type="entry name" value="Sig_transdc_resp-reg_receiver"/>
</dbReference>
<dbReference type="PROSITE" id="PS50110">
    <property type="entry name" value="RESPONSE_REGULATORY"/>
    <property type="match status" value="1"/>
</dbReference>
<dbReference type="Pfam" id="PF07228">
    <property type="entry name" value="SpoIIE"/>
    <property type="match status" value="1"/>
</dbReference>
<dbReference type="InterPro" id="IPR036457">
    <property type="entry name" value="PPM-type-like_dom_sf"/>
</dbReference>
<dbReference type="SMART" id="SM00331">
    <property type="entry name" value="PP2C_SIG"/>
    <property type="match status" value="1"/>
</dbReference>
<dbReference type="InterPro" id="IPR052016">
    <property type="entry name" value="Bact_Sigma-Reg"/>
</dbReference>
<feature type="domain" description="Response regulatory" evidence="4">
    <location>
        <begin position="2"/>
        <end position="118"/>
    </location>
</feature>
<feature type="modified residue" description="4-aspartylphosphate" evidence="2">
    <location>
        <position position="51"/>
    </location>
</feature>
<dbReference type="PANTHER" id="PTHR43156:SF2">
    <property type="entry name" value="STAGE II SPORULATION PROTEIN E"/>
    <property type="match status" value="1"/>
</dbReference>
<accession>A0A6S6TFG6</accession>
<dbReference type="Pfam" id="PF00072">
    <property type="entry name" value="Response_reg"/>
    <property type="match status" value="1"/>
</dbReference>
<dbReference type="AlphaFoldDB" id="A0A6S6TFG6"/>